<accession>A0AAV1JLP4</accession>
<evidence type="ECO:0000313" key="1">
    <source>
        <dbReference type="EMBL" id="CAK1550235.1"/>
    </source>
</evidence>
<keyword evidence="2" id="KW-1185">Reference proteome</keyword>
<proteinExistence type="predicted"/>
<reference evidence="1 2" key="1">
    <citation type="submission" date="2023-11" db="EMBL/GenBank/DDBJ databases">
        <authorList>
            <person name="Okamura Y."/>
        </authorList>
    </citation>
    <scope>NUCLEOTIDE SEQUENCE [LARGE SCALE GENOMIC DNA]</scope>
</reference>
<evidence type="ECO:0000313" key="2">
    <source>
        <dbReference type="Proteomes" id="UP001497472"/>
    </source>
</evidence>
<dbReference type="Proteomes" id="UP001497472">
    <property type="component" value="Unassembled WGS sequence"/>
</dbReference>
<organism evidence="1 2">
    <name type="scientific">Leptosia nina</name>
    <dbReference type="NCBI Taxonomy" id="320188"/>
    <lineage>
        <taxon>Eukaryota</taxon>
        <taxon>Metazoa</taxon>
        <taxon>Ecdysozoa</taxon>
        <taxon>Arthropoda</taxon>
        <taxon>Hexapoda</taxon>
        <taxon>Insecta</taxon>
        <taxon>Pterygota</taxon>
        <taxon>Neoptera</taxon>
        <taxon>Endopterygota</taxon>
        <taxon>Lepidoptera</taxon>
        <taxon>Glossata</taxon>
        <taxon>Ditrysia</taxon>
        <taxon>Papilionoidea</taxon>
        <taxon>Pieridae</taxon>
        <taxon>Pierinae</taxon>
        <taxon>Leptosia</taxon>
    </lineage>
</organism>
<protein>
    <submittedName>
        <fullName evidence="1">Uncharacterized protein</fullName>
    </submittedName>
</protein>
<dbReference type="AlphaFoldDB" id="A0AAV1JLP4"/>
<dbReference type="EMBL" id="CAVLEF010000081">
    <property type="protein sequence ID" value="CAK1550235.1"/>
    <property type="molecule type" value="Genomic_DNA"/>
</dbReference>
<gene>
    <name evidence="1" type="ORF">LNINA_LOCUS9472</name>
</gene>
<comment type="caution">
    <text evidence="1">The sequence shown here is derived from an EMBL/GenBank/DDBJ whole genome shotgun (WGS) entry which is preliminary data.</text>
</comment>
<name>A0AAV1JLP4_9NEOP</name>
<sequence length="103" mass="11884">MKSEIKHNCYLILHLLVGQERNPRMFEVKKLFGSPFPRWRLPRVTISDMPGSDYKLTQPSPRGNSWTHLVLQEPSIPPITTKTELRSLPFKLQICLAKVASQD</sequence>